<proteinExistence type="inferred from homology"/>
<gene>
    <name evidence="11" type="ORF">WH87_00360</name>
</gene>
<dbReference type="AlphaFoldDB" id="A0A0F5QL61"/>
<protein>
    <recommendedName>
        <fullName evidence="9">TRAP transporter small permease protein</fullName>
    </recommendedName>
</protein>
<accession>A0A0F5QL61</accession>
<evidence type="ECO:0000313" key="12">
    <source>
        <dbReference type="Proteomes" id="UP000033411"/>
    </source>
</evidence>
<feature type="domain" description="Tripartite ATP-independent periplasmic transporters DctQ component" evidence="10">
    <location>
        <begin position="15"/>
        <end position="135"/>
    </location>
</feature>
<dbReference type="GO" id="GO:0005886">
    <property type="term" value="C:plasma membrane"/>
    <property type="evidence" value="ECO:0007669"/>
    <property type="project" value="UniProtKB-SubCell"/>
</dbReference>
<reference evidence="11 12" key="1">
    <citation type="submission" date="2015-03" db="EMBL/GenBank/DDBJ databases">
        <authorList>
            <person name="Lepp D."/>
            <person name="Hassan Y.I."/>
            <person name="Li X.-Z."/>
            <person name="Zhou T."/>
        </authorList>
    </citation>
    <scope>NUCLEOTIDE SEQUENCE [LARGE SCALE GENOMIC DNA]</scope>
    <source>
        <strain evidence="11 12">E84</strain>
    </source>
</reference>
<comment type="subunit">
    <text evidence="9">The complex comprises the extracytoplasmic solute receptor protein and the two transmembrane proteins.</text>
</comment>
<dbReference type="PATRIC" id="fig|1293439.3.peg.78"/>
<dbReference type="PANTHER" id="PTHR35011">
    <property type="entry name" value="2,3-DIKETO-L-GULONATE TRAP TRANSPORTER SMALL PERMEASE PROTEIN YIAM"/>
    <property type="match status" value="1"/>
</dbReference>
<organism evidence="11 12">
    <name type="scientific">Devosia epidermidihirudinis</name>
    <dbReference type="NCBI Taxonomy" id="1293439"/>
    <lineage>
        <taxon>Bacteria</taxon>
        <taxon>Pseudomonadati</taxon>
        <taxon>Pseudomonadota</taxon>
        <taxon>Alphaproteobacteria</taxon>
        <taxon>Hyphomicrobiales</taxon>
        <taxon>Devosiaceae</taxon>
        <taxon>Devosia</taxon>
    </lineage>
</organism>
<comment type="similarity">
    <text evidence="8 9">Belongs to the TRAP transporter small permease family.</text>
</comment>
<sequence length="147" mass="16606">MAVCKVTMFAAFVAMMVLTLFQVVNRYWFGLPIFWTEELIVFLLVWSAMLGLPVQLWEHQDIVVDFLNLPNETLEKVKQWSATIASIVFCAVLAWTGWQFAIRGWAVISPTLSISRFWFFLPISLCAALSILALALRDKAPSAGGFD</sequence>
<keyword evidence="12" id="KW-1185">Reference proteome</keyword>
<comment type="caution">
    <text evidence="11">The sequence shown here is derived from an EMBL/GenBank/DDBJ whole genome shotgun (WGS) entry which is preliminary data.</text>
</comment>
<comment type="subcellular location">
    <subcellularLocation>
        <location evidence="1 9">Cell inner membrane</location>
        <topology evidence="1 9">Multi-pass membrane protein</topology>
    </subcellularLocation>
</comment>
<evidence type="ECO:0000256" key="8">
    <source>
        <dbReference type="ARBA" id="ARBA00038436"/>
    </source>
</evidence>
<dbReference type="GO" id="GO:0015740">
    <property type="term" value="P:C4-dicarboxylate transport"/>
    <property type="evidence" value="ECO:0007669"/>
    <property type="project" value="TreeGrafter"/>
</dbReference>
<feature type="transmembrane region" description="Helical" evidence="9">
    <location>
        <begin position="77"/>
        <end position="96"/>
    </location>
</feature>
<dbReference type="EMBL" id="LANJ01000001">
    <property type="protein sequence ID" value="KKC41443.1"/>
    <property type="molecule type" value="Genomic_DNA"/>
</dbReference>
<evidence type="ECO:0000256" key="2">
    <source>
        <dbReference type="ARBA" id="ARBA00022448"/>
    </source>
</evidence>
<evidence type="ECO:0000259" key="10">
    <source>
        <dbReference type="Pfam" id="PF04290"/>
    </source>
</evidence>
<name>A0A0F5QL61_9HYPH</name>
<feature type="transmembrane region" description="Helical" evidence="9">
    <location>
        <begin position="6"/>
        <end position="27"/>
    </location>
</feature>
<keyword evidence="4 9" id="KW-0997">Cell inner membrane</keyword>
<dbReference type="InterPro" id="IPR007387">
    <property type="entry name" value="TRAP_DctQ"/>
</dbReference>
<dbReference type="STRING" id="1293439.WH87_00360"/>
<dbReference type="Pfam" id="PF04290">
    <property type="entry name" value="DctQ"/>
    <property type="match status" value="1"/>
</dbReference>
<evidence type="ECO:0000256" key="1">
    <source>
        <dbReference type="ARBA" id="ARBA00004429"/>
    </source>
</evidence>
<dbReference type="InterPro" id="IPR055348">
    <property type="entry name" value="DctQ"/>
</dbReference>
<keyword evidence="5 9" id="KW-0812">Transmembrane</keyword>
<keyword evidence="6 9" id="KW-1133">Transmembrane helix</keyword>
<dbReference type="Proteomes" id="UP000033411">
    <property type="component" value="Unassembled WGS sequence"/>
</dbReference>
<evidence type="ECO:0000256" key="4">
    <source>
        <dbReference type="ARBA" id="ARBA00022519"/>
    </source>
</evidence>
<evidence type="ECO:0000313" key="11">
    <source>
        <dbReference type="EMBL" id="KKC41443.1"/>
    </source>
</evidence>
<evidence type="ECO:0000256" key="9">
    <source>
        <dbReference type="RuleBase" id="RU369079"/>
    </source>
</evidence>
<dbReference type="PANTHER" id="PTHR35011:SF2">
    <property type="entry name" value="2,3-DIKETO-L-GULONATE TRAP TRANSPORTER SMALL PERMEASE PROTEIN YIAM"/>
    <property type="match status" value="1"/>
</dbReference>
<evidence type="ECO:0000256" key="7">
    <source>
        <dbReference type="ARBA" id="ARBA00023136"/>
    </source>
</evidence>
<keyword evidence="3" id="KW-1003">Cell membrane</keyword>
<evidence type="ECO:0000256" key="3">
    <source>
        <dbReference type="ARBA" id="ARBA00022475"/>
    </source>
</evidence>
<keyword evidence="7 9" id="KW-0472">Membrane</keyword>
<keyword evidence="2 9" id="KW-0813">Transport</keyword>
<feature type="transmembrane region" description="Helical" evidence="9">
    <location>
        <begin position="117"/>
        <end position="136"/>
    </location>
</feature>
<evidence type="ECO:0000256" key="5">
    <source>
        <dbReference type="ARBA" id="ARBA00022692"/>
    </source>
</evidence>
<feature type="transmembrane region" description="Helical" evidence="9">
    <location>
        <begin position="39"/>
        <end position="57"/>
    </location>
</feature>
<comment type="function">
    <text evidence="9">Part of the tripartite ATP-independent periplasmic (TRAP) transport system.</text>
</comment>
<evidence type="ECO:0000256" key="6">
    <source>
        <dbReference type="ARBA" id="ARBA00022989"/>
    </source>
</evidence>
<dbReference type="GO" id="GO:0022857">
    <property type="term" value="F:transmembrane transporter activity"/>
    <property type="evidence" value="ECO:0007669"/>
    <property type="project" value="UniProtKB-UniRule"/>
</dbReference>